<dbReference type="PANTHER" id="PTHR43591:SF31">
    <property type="entry name" value="LAEA-LIKE, PUTATIVE (AFU_ORTHOLOGUE AFUA_8G01930)-RELATED"/>
    <property type="match status" value="1"/>
</dbReference>
<dbReference type="Proteomes" id="UP000256645">
    <property type="component" value="Unassembled WGS sequence"/>
</dbReference>
<dbReference type="GO" id="GO:0008168">
    <property type="term" value="F:methyltransferase activity"/>
    <property type="evidence" value="ECO:0007669"/>
    <property type="project" value="TreeGrafter"/>
</dbReference>
<evidence type="ECO:0000313" key="2">
    <source>
        <dbReference type="EMBL" id="RDW68160.1"/>
    </source>
</evidence>
<feature type="region of interest" description="Disordered" evidence="1">
    <location>
        <begin position="1"/>
        <end position="33"/>
    </location>
</feature>
<dbReference type="Pfam" id="PF13489">
    <property type="entry name" value="Methyltransf_23"/>
    <property type="match status" value="1"/>
</dbReference>
<keyword evidence="3" id="KW-1185">Reference proteome</keyword>
<dbReference type="SUPFAM" id="SSF53335">
    <property type="entry name" value="S-adenosyl-L-methionine-dependent methyltransferases"/>
    <property type="match status" value="1"/>
</dbReference>
<reference evidence="2 3" key="1">
    <citation type="journal article" date="2018" name="IMA Fungus">
        <title>IMA Genome-F 9: Draft genome sequence of Annulohypoxylon stygium, Aspergillus mulundensis, Berkeleyomyces basicola (syn. Thielaviopsis basicola), Ceratocystis smalleyi, two Cercospora beticola strains, Coleophoma cylindrospora, Fusarium fracticaudum, Phialophora cf. hyalina, and Morchella septimelata.</title>
        <authorList>
            <person name="Wingfield B.D."/>
            <person name="Bills G.F."/>
            <person name="Dong Y."/>
            <person name="Huang W."/>
            <person name="Nel W.J."/>
            <person name="Swalarsk-Parry B.S."/>
            <person name="Vaghefi N."/>
            <person name="Wilken P.M."/>
            <person name="An Z."/>
            <person name="de Beer Z.W."/>
            <person name="De Vos L."/>
            <person name="Chen L."/>
            <person name="Duong T.A."/>
            <person name="Gao Y."/>
            <person name="Hammerbacher A."/>
            <person name="Kikkert J.R."/>
            <person name="Li Y."/>
            <person name="Li H."/>
            <person name="Li K."/>
            <person name="Li Q."/>
            <person name="Liu X."/>
            <person name="Ma X."/>
            <person name="Naidoo K."/>
            <person name="Pethybridge S.J."/>
            <person name="Sun J."/>
            <person name="Steenkamp E.T."/>
            <person name="van der Nest M.A."/>
            <person name="van Wyk S."/>
            <person name="Wingfield M.J."/>
            <person name="Xiong C."/>
            <person name="Yue Q."/>
            <person name="Zhang X."/>
        </authorList>
    </citation>
    <scope>NUCLEOTIDE SEQUENCE [LARGE SCALE GENOMIC DNA]</scope>
    <source>
        <strain evidence="2 3">BP6252</strain>
    </source>
</reference>
<sequence length="330" mass="37728">MAQSHDNPPSTILEAEEEDYNDSDSGFGSVTGSSTASLASSILKHREENGRTYHAYKEERNYVLPNDELENDRLDLQNHIFLLTLQNKLFTCPAKKFNRVLDIGTGTGIWAIDFADEHPEAEVIGVDLSPIQPLFVPSNVKFQIDDVEEEWTYSSKFDFINVRMMTGSISDWPKLIQQCFQHLNPGGYVEISDIIFPITADDGTLSKESALARWSDLMLKASQSLNRSLESAKTYRGLLEGAGFTELEETEYKWPQNRWPREKRFKELGMWTLENISTGLEGLSLALFTRGLQWSKEELEVFLVDVRKDMKNTRIHSYWPIHVISARKPL</sequence>
<feature type="compositionally biased region" description="Polar residues" evidence="1">
    <location>
        <begin position="1"/>
        <end position="10"/>
    </location>
</feature>
<dbReference type="EMBL" id="PDLM01000010">
    <property type="protein sequence ID" value="RDW68160.1"/>
    <property type="molecule type" value="Genomic_DNA"/>
</dbReference>
<dbReference type="STRING" id="1849047.A0A3D8R2I7"/>
<dbReference type="InterPro" id="IPR029063">
    <property type="entry name" value="SAM-dependent_MTases_sf"/>
</dbReference>
<accession>A0A3D8R2I7</accession>
<organism evidence="2 3">
    <name type="scientific">Coleophoma cylindrospora</name>
    <dbReference type="NCBI Taxonomy" id="1849047"/>
    <lineage>
        <taxon>Eukaryota</taxon>
        <taxon>Fungi</taxon>
        <taxon>Dikarya</taxon>
        <taxon>Ascomycota</taxon>
        <taxon>Pezizomycotina</taxon>
        <taxon>Leotiomycetes</taxon>
        <taxon>Helotiales</taxon>
        <taxon>Dermateaceae</taxon>
        <taxon>Coleophoma</taxon>
    </lineage>
</organism>
<comment type="caution">
    <text evidence="2">The sequence shown here is derived from an EMBL/GenBank/DDBJ whole genome shotgun (WGS) entry which is preliminary data.</text>
</comment>
<name>A0A3D8R2I7_9HELO</name>
<proteinExistence type="predicted"/>
<evidence type="ECO:0000256" key="1">
    <source>
        <dbReference type="SAM" id="MobiDB-lite"/>
    </source>
</evidence>
<dbReference type="PANTHER" id="PTHR43591">
    <property type="entry name" value="METHYLTRANSFERASE"/>
    <property type="match status" value="1"/>
</dbReference>
<dbReference type="AlphaFoldDB" id="A0A3D8R2I7"/>
<dbReference type="CDD" id="cd02440">
    <property type="entry name" value="AdoMet_MTases"/>
    <property type="match status" value="1"/>
</dbReference>
<dbReference type="OrthoDB" id="2013972at2759"/>
<feature type="compositionally biased region" description="Polar residues" evidence="1">
    <location>
        <begin position="23"/>
        <end position="33"/>
    </location>
</feature>
<evidence type="ECO:0008006" key="4">
    <source>
        <dbReference type="Google" id="ProtNLM"/>
    </source>
</evidence>
<gene>
    <name evidence="2" type="ORF">BP6252_09556</name>
</gene>
<evidence type="ECO:0000313" key="3">
    <source>
        <dbReference type="Proteomes" id="UP000256645"/>
    </source>
</evidence>
<dbReference type="Gene3D" id="3.40.50.150">
    <property type="entry name" value="Vaccinia Virus protein VP39"/>
    <property type="match status" value="1"/>
</dbReference>
<protein>
    <recommendedName>
        <fullName evidence="4">S-adenosyl-L-methionine-dependent methyltransferase</fullName>
    </recommendedName>
</protein>